<keyword evidence="1" id="KW-0560">Oxidoreductase</keyword>
<dbReference type="PANTHER" id="PTHR47307:SF1">
    <property type="entry name" value="GLUTATHIONE-REGULATED POTASSIUM-EFFLUX SYSTEM ANCILLARY PROTEIN KEFG"/>
    <property type="match status" value="1"/>
</dbReference>
<proteinExistence type="predicted"/>
<dbReference type="Pfam" id="PF02525">
    <property type="entry name" value="Flavodoxin_2"/>
    <property type="match status" value="1"/>
</dbReference>
<dbReference type="PANTHER" id="PTHR47307">
    <property type="entry name" value="GLUTATHIONE-REGULATED POTASSIUM-EFFLUX SYSTEM ANCILLARY PROTEIN KEFG"/>
    <property type="match status" value="1"/>
</dbReference>
<name>A0ABS6TFL7_9ENTE</name>
<protein>
    <submittedName>
        <fullName evidence="3">NAD(P)H-dependent oxidoreductase</fullName>
    </submittedName>
</protein>
<feature type="domain" description="Flavodoxin-like fold" evidence="2">
    <location>
        <begin position="1"/>
        <end position="170"/>
    </location>
</feature>
<organism evidence="3 4">
    <name type="scientific">Enterococcus alishanensis</name>
    <dbReference type="NCBI Taxonomy" id="1303817"/>
    <lineage>
        <taxon>Bacteria</taxon>
        <taxon>Bacillati</taxon>
        <taxon>Bacillota</taxon>
        <taxon>Bacilli</taxon>
        <taxon>Lactobacillales</taxon>
        <taxon>Enterococcaceae</taxon>
        <taxon>Enterococcus</taxon>
    </lineage>
</organism>
<dbReference type="EMBL" id="JAHUZB010000005">
    <property type="protein sequence ID" value="MBV7391729.1"/>
    <property type="molecule type" value="Genomic_DNA"/>
</dbReference>
<dbReference type="InterPro" id="IPR003680">
    <property type="entry name" value="Flavodoxin_fold"/>
</dbReference>
<reference evidence="3 4" key="1">
    <citation type="submission" date="2021-06" db="EMBL/GenBank/DDBJ databases">
        <title>Enterococcus alishanensis sp. nov., a novel lactic acid bacterium isolated from fresh coffee beans.</title>
        <authorList>
            <person name="Chen Y.-S."/>
        </authorList>
    </citation>
    <scope>NUCLEOTIDE SEQUENCE [LARGE SCALE GENOMIC DNA]</scope>
    <source>
        <strain evidence="3 4">ALS3</strain>
    </source>
</reference>
<sequence length="182" mass="20315">MKTTVLVFHPDLSTSNVNAKLAEAIKDLTDIEVRDMYQLYPDFKIDVAAEQAVLEEADRIVLQFPMYWYSSPALVKQWEDAVLDYGWAHGSAGDKLHGKELLLVVTPGAPTELYGHGNDFKYTVTELLRPFQATSNLIGTDFITPFISTGASRMDDTEIAERAAAYKAYLSTEDLVVLADFE</sequence>
<evidence type="ECO:0000313" key="3">
    <source>
        <dbReference type="EMBL" id="MBV7391729.1"/>
    </source>
</evidence>
<dbReference type="InterPro" id="IPR046980">
    <property type="entry name" value="KefG/KefF"/>
</dbReference>
<dbReference type="Proteomes" id="UP000774130">
    <property type="component" value="Unassembled WGS sequence"/>
</dbReference>
<evidence type="ECO:0000256" key="1">
    <source>
        <dbReference type="ARBA" id="ARBA00023002"/>
    </source>
</evidence>
<evidence type="ECO:0000313" key="4">
    <source>
        <dbReference type="Proteomes" id="UP000774130"/>
    </source>
</evidence>
<gene>
    <name evidence="3" type="ORF">KUA55_13660</name>
</gene>
<keyword evidence="4" id="KW-1185">Reference proteome</keyword>
<comment type="caution">
    <text evidence="3">The sequence shown here is derived from an EMBL/GenBank/DDBJ whole genome shotgun (WGS) entry which is preliminary data.</text>
</comment>
<accession>A0ABS6TFL7</accession>
<evidence type="ECO:0000259" key="2">
    <source>
        <dbReference type="Pfam" id="PF02525"/>
    </source>
</evidence>
<dbReference type="RefSeq" id="WP_218326933.1">
    <property type="nucleotide sequence ID" value="NZ_JAHUZB010000005.1"/>
</dbReference>